<sequence length="210" mass="23902">MPQVVSAEEWQEARDALLVKEKALTKAQDALAAERRRLPMVEWDAGYVFEGPDGKATLLDLFEGRRQLIVYHFMPFTSAGPCPGCSFVVDTMGRQEPLHNRDISRVVTSMATVDEIDAMKKRMEWTVPWYSALGSTFTDDCGVVSFGVSVFLREGDKVYRTYFTTGRGGDQLLSTLRYIDLTPLGRQEAWEEESRGDDGPGYWWRPHDEY</sequence>
<gene>
    <name evidence="1" type="ORF">SAMN05421504_101434</name>
</gene>
<evidence type="ECO:0000313" key="1">
    <source>
        <dbReference type="EMBL" id="SDW37959.1"/>
    </source>
</evidence>
<keyword evidence="2" id="KW-1185">Reference proteome</keyword>
<evidence type="ECO:0000313" key="2">
    <source>
        <dbReference type="Proteomes" id="UP000199515"/>
    </source>
</evidence>
<dbReference type="STRING" id="589385.SAMN05421504_101434"/>
<proteinExistence type="predicted"/>
<name>A0A1H2T3V2_9PSEU</name>
<dbReference type="AlphaFoldDB" id="A0A1H2T3V2"/>
<organism evidence="1 2">
    <name type="scientific">Amycolatopsis xylanica</name>
    <dbReference type="NCBI Taxonomy" id="589385"/>
    <lineage>
        <taxon>Bacteria</taxon>
        <taxon>Bacillati</taxon>
        <taxon>Actinomycetota</taxon>
        <taxon>Actinomycetes</taxon>
        <taxon>Pseudonocardiales</taxon>
        <taxon>Pseudonocardiaceae</taxon>
        <taxon>Amycolatopsis</taxon>
    </lineage>
</organism>
<reference evidence="1 2" key="1">
    <citation type="submission" date="2016-10" db="EMBL/GenBank/DDBJ databases">
        <authorList>
            <person name="de Groot N.N."/>
        </authorList>
    </citation>
    <scope>NUCLEOTIDE SEQUENCE [LARGE SCALE GENOMIC DNA]</scope>
    <source>
        <strain evidence="1 2">CPCC 202699</strain>
    </source>
</reference>
<accession>A0A1H2T3V2</accession>
<dbReference type="Pfam" id="PF05988">
    <property type="entry name" value="DUF899"/>
    <property type="match status" value="1"/>
</dbReference>
<dbReference type="InterPro" id="IPR010296">
    <property type="entry name" value="DUF899_thioredox"/>
</dbReference>
<dbReference type="Proteomes" id="UP000199515">
    <property type="component" value="Unassembled WGS sequence"/>
</dbReference>
<protein>
    <submittedName>
        <fullName evidence="1">Predicted dithiol-disulfide oxidoreductase, DUF899 family</fullName>
    </submittedName>
</protein>
<dbReference type="EMBL" id="FNON01000001">
    <property type="protein sequence ID" value="SDW37959.1"/>
    <property type="molecule type" value="Genomic_DNA"/>
</dbReference>